<evidence type="ECO:0000313" key="3">
    <source>
        <dbReference type="EMBL" id="RUT10219.1"/>
    </source>
</evidence>
<dbReference type="EMBL" id="RSCL01000001">
    <property type="protein sequence ID" value="RUT10219.1"/>
    <property type="molecule type" value="Genomic_DNA"/>
</dbReference>
<reference evidence="3" key="2">
    <citation type="journal article" date="2019" name="Genome Biol. Evol.">
        <title>Day and night: Metabolic profiles and evolutionary relationships of six axenic non-marine cyanobacteria.</title>
        <authorList>
            <person name="Will S.E."/>
            <person name="Henke P."/>
            <person name="Boedeker C."/>
            <person name="Huang S."/>
            <person name="Brinkmann H."/>
            <person name="Rohde M."/>
            <person name="Jarek M."/>
            <person name="Friedl T."/>
            <person name="Seufert S."/>
            <person name="Schumacher M."/>
            <person name="Overmann J."/>
            <person name="Neumann-Schaal M."/>
            <person name="Petersen J."/>
        </authorList>
    </citation>
    <scope>NUCLEOTIDE SEQUENCE [LARGE SCALE GENOMIC DNA]</scope>
    <source>
        <strain evidence="3">PCC 7102</strain>
    </source>
</reference>
<protein>
    <recommendedName>
        <fullName evidence="2">Filamentous haemagglutinin FhaB/tRNA nuclease CdiA-like TPS domain-containing protein</fullName>
    </recommendedName>
</protein>
<keyword evidence="4" id="KW-1185">Reference proteome</keyword>
<dbReference type="InterPro" id="IPR011050">
    <property type="entry name" value="Pectin_lyase_fold/virulence"/>
</dbReference>
<dbReference type="SMART" id="SM00912">
    <property type="entry name" value="Haemagg_act"/>
    <property type="match status" value="1"/>
</dbReference>
<dbReference type="Gene3D" id="2.160.20.10">
    <property type="entry name" value="Single-stranded right-handed beta-helix, Pectin lyase-like"/>
    <property type="match status" value="3"/>
</dbReference>
<dbReference type="AlphaFoldDB" id="A0A433VVU9"/>
<keyword evidence="1" id="KW-0732">Signal</keyword>
<gene>
    <name evidence="3" type="ORF">DSM106972_007140</name>
</gene>
<feature type="domain" description="Filamentous haemagglutinin FhaB/tRNA nuclease CdiA-like TPS" evidence="2">
    <location>
        <begin position="50"/>
        <end position="162"/>
    </location>
</feature>
<dbReference type="InterPro" id="IPR008638">
    <property type="entry name" value="FhaB/CdiA-like_TPS"/>
</dbReference>
<feature type="signal peptide" evidence="1">
    <location>
        <begin position="1"/>
        <end position="38"/>
    </location>
</feature>
<evidence type="ECO:0000259" key="2">
    <source>
        <dbReference type="SMART" id="SM00912"/>
    </source>
</evidence>
<reference evidence="3" key="1">
    <citation type="submission" date="2018-12" db="EMBL/GenBank/DDBJ databases">
        <authorList>
            <person name="Will S."/>
            <person name="Neumann-Schaal M."/>
            <person name="Henke P."/>
        </authorList>
    </citation>
    <scope>NUCLEOTIDE SEQUENCE</scope>
    <source>
        <strain evidence="3">PCC 7102</strain>
    </source>
</reference>
<evidence type="ECO:0000256" key="1">
    <source>
        <dbReference type="SAM" id="SignalP"/>
    </source>
</evidence>
<dbReference type="Proteomes" id="UP000271624">
    <property type="component" value="Unassembled WGS sequence"/>
</dbReference>
<sequence>MHWRRFLKQWSWLVVKAALFTSASVLQELALFPSCAVAQQSNIVPDNSLGAESSVVTPNIDILGIKSEQISGGASRGVNLFHSFREFNIKDGGAYFTNPNGIENIFGRVTGGNASEILGKLGVLGNANLFLINPNGIIFGKNASLDVKGSFVATTANAIKFGNLGFFDASVKNVPSALLTVNPSAFLFNQISNQPINSIQVNKTSLSVPNDKSLLLVGGDIKLNNSLLNVPGGRVELGGLLGEGTVGLNNIDNILQLNFPDNVTRASVSLINDSEVYVRASDGGSIALTAQNFNMSGNSRLLAGIESGLGSINSQAGDIKIDATGTISLTDLSLIANTIRPGGIGKAGDIIINTGSLSLTTGAQLQSRTRGQGSAGNVTITASDTVSFKGVIGDGGSNSGITTRVESPETVGDAGDINITARSVSLTNGAGLQTTSFGQGNAGDVNINARDTVSFDGVSNDGRPSLAESNIQRNAVGKGGNVNITTGNLSMKNGATLVTATYGKGNAGSININARDTVSFDGVGRNRGSTAAVSITQSRTEGNGGDINITTGSLSVTNGALLDASNLQGIGNAGNININARDTVSFDGTGSNGVSSTAFSSIEGRGAVGKAGGINITTGLLSLTNGAVLSAVTTVPQDGGDITLNANTLEAINGGQVVTTSFSSGKAGNINVNVNDNVTLAGKDNSYFERIAQFGEVAVAAVGSASGLFANTFEDSTGQGGDLNVTSRQILVQDGAQISASTSGTGSGGTLSITTGELLVKDQAQITASAPRAQAGQLQIKASNIRLEQFGEIATVNGASSLQEENIVIRDFDLLLMLDNSKISAQALNRATGGNITINSPFGFIVTNKGENSDIVANAALGRGGRINIQATGVYGFEKYERNRGDEYFSNISDINASSEVGAEFDGTIDINILDIDPNPGLINLPIEPGTPQVATGCQAVTGENQSRFVYTGRSGLPLNPRVSFSSDTPQVDWVTRNERSNNSNSPTARKNPNNLTQLAVVEAVRWVKNTKGEIIFIADALTNIPNSSWYTSNKCS</sequence>
<dbReference type="Pfam" id="PF05860">
    <property type="entry name" value="TPS"/>
    <property type="match status" value="1"/>
</dbReference>
<name>A0A433VVU9_9CYAN</name>
<accession>A0A433VVU9</accession>
<dbReference type="SUPFAM" id="SSF51126">
    <property type="entry name" value="Pectin lyase-like"/>
    <property type="match status" value="3"/>
</dbReference>
<comment type="caution">
    <text evidence="3">The sequence shown here is derived from an EMBL/GenBank/DDBJ whole genome shotgun (WGS) entry which is preliminary data.</text>
</comment>
<dbReference type="NCBIfam" id="TIGR01901">
    <property type="entry name" value="adhes_NPXG"/>
    <property type="match status" value="1"/>
</dbReference>
<evidence type="ECO:0000313" key="4">
    <source>
        <dbReference type="Proteomes" id="UP000271624"/>
    </source>
</evidence>
<proteinExistence type="predicted"/>
<feature type="chain" id="PRO_5030092615" description="Filamentous haemagglutinin FhaB/tRNA nuclease CdiA-like TPS domain-containing protein" evidence="1">
    <location>
        <begin position="39"/>
        <end position="1037"/>
    </location>
</feature>
<organism evidence="3 4">
    <name type="scientific">Dulcicalothrix desertica PCC 7102</name>
    <dbReference type="NCBI Taxonomy" id="232991"/>
    <lineage>
        <taxon>Bacteria</taxon>
        <taxon>Bacillati</taxon>
        <taxon>Cyanobacteriota</taxon>
        <taxon>Cyanophyceae</taxon>
        <taxon>Nostocales</taxon>
        <taxon>Calotrichaceae</taxon>
        <taxon>Dulcicalothrix</taxon>
    </lineage>
</organism>
<dbReference type="InterPro" id="IPR012334">
    <property type="entry name" value="Pectin_lyas_fold"/>
</dbReference>